<feature type="region of interest" description="Disordered" evidence="1">
    <location>
        <begin position="1"/>
        <end position="24"/>
    </location>
</feature>
<dbReference type="EMBL" id="GBXM01071686">
    <property type="protein sequence ID" value="JAH36891.1"/>
    <property type="molecule type" value="Transcribed_RNA"/>
</dbReference>
<dbReference type="AlphaFoldDB" id="A0A0E9S6J1"/>
<accession>A0A0E9S6J1</accession>
<proteinExistence type="predicted"/>
<name>A0A0E9S6J1_ANGAN</name>
<protein>
    <submittedName>
        <fullName evidence="2">Uncharacterized protein</fullName>
    </submittedName>
</protein>
<sequence length="53" mass="6283">MHTPGGRVPDRQTDRQTRMHAHTHIHSRWECNRLVIFPKQTRTHSRQEDLAVG</sequence>
<organism evidence="2">
    <name type="scientific">Anguilla anguilla</name>
    <name type="common">European freshwater eel</name>
    <name type="synonym">Muraena anguilla</name>
    <dbReference type="NCBI Taxonomy" id="7936"/>
    <lineage>
        <taxon>Eukaryota</taxon>
        <taxon>Metazoa</taxon>
        <taxon>Chordata</taxon>
        <taxon>Craniata</taxon>
        <taxon>Vertebrata</taxon>
        <taxon>Euteleostomi</taxon>
        <taxon>Actinopterygii</taxon>
        <taxon>Neopterygii</taxon>
        <taxon>Teleostei</taxon>
        <taxon>Anguilliformes</taxon>
        <taxon>Anguillidae</taxon>
        <taxon>Anguilla</taxon>
    </lineage>
</organism>
<evidence type="ECO:0000256" key="1">
    <source>
        <dbReference type="SAM" id="MobiDB-lite"/>
    </source>
</evidence>
<evidence type="ECO:0000313" key="2">
    <source>
        <dbReference type="EMBL" id="JAH36891.1"/>
    </source>
</evidence>
<reference evidence="2" key="2">
    <citation type="journal article" date="2015" name="Fish Shellfish Immunol.">
        <title>Early steps in the European eel (Anguilla anguilla)-Vibrio vulnificus interaction in the gills: Role of the RtxA13 toxin.</title>
        <authorList>
            <person name="Callol A."/>
            <person name="Pajuelo D."/>
            <person name="Ebbesson L."/>
            <person name="Teles M."/>
            <person name="MacKenzie S."/>
            <person name="Amaro C."/>
        </authorList>
    </citation>
    <scope>NUCLEOTIDE SEQUENCE</scope>
</reference>
<feature type="compositionally biased region" description="Basic and acidic residues" evidence="1">
    <location>
        <begin position="8"/>
        <end position="17"/>
    </location>
</feature>
<reference evidence="2" key="1">
    <citation type="submission" date="2014-11" db="EMBL/GenBank/DDBJ databases">
        <authorList>
            <person name="Amaro Gonzalez C."/>
        </authorList>
    </citation>
    <scope>NUCLEOTIDE SEQUENCE</scope>
</reference>